<evidence type="ECO:0000256" key="14">
    <source>
        <dbReference type="ARBA" id="ARBA00040159"/>
    </source>
</evidence>
<evidence type="ECO:0000259" key="18">
    <source>
        <dbReference type="Pfam" id="PF00316"/>
    </source>
</evidence>
<dbReference type="InterPro" id="IPR020548">
    <property type="entry name" value="Fructose_bisphosphatase_AS"/>
</dbReference>
<evidence type="ECO:0000256" key="9">
    <source>
        <dbReference type="ARBA" id="ARBA00022801"/>
    </source>
</evidence>
<dbReference type="Proteomes" id="UP000658997">
    <property type="component" value="Unassembled WGS sequence"/>
</dbReference>
<feature type="domain" description="Fructose-1-6-bisphosphatase class 1 C-terminal" evidence="19">
    <location>
        <begin position="217"/>
        <end position="344"/>
    </location>
</feature>
<comment type="subcellular location">
    <subcellularLocation>
        <location evidence="3">Cytoplasm</location>
    </subcellularLocation>
</comment>
<organism evidence="20 21">
    <name type="scientific">Ustilago bromivora</name>
    <dbReference type="NCBI Taxonomy" id="307758"/>
    <lineage>
        <taxon>Eukaryota</taxon>
        <taxon>Fungi</taxon>
        <taxon>Dikarya</taxon>
        <taxon>Basidiomycota</taxon>
        <taxon>Ustilaginomycotina</taxon>
        <taxon>Ustilaginomycetes</taxon>
        <taxon>Ustilaginales</taxon>
        <taxon>Ustilaginaceae</taxon>
        <taxon>Ustilago</taxon>
    </lineage>
</organism>
<feature type="region of interest" description="Disordered" evidence="17">
    <location>
        <begin position="570"/>
        <end position="716"/>
    </location>
</feature>
<evidence type="ECO:0000256" key="13">
    <source>
        <dbReference type="ARBA" id="ARBA00032973"/>
    </source>
</evidence>
<keyword evidence="9 16" id="KW-0378">Hydrolase</keyword>
<feature type="compositionally biased region" description="Basic and acidic residues" evidence="17">
    <location>
        <begin position="570"/>
        <end position="597"/>
    </location>
</feature>
<feature type="compositionally biased region" description="Acidic residues" evidence="17">
    <location>
        <begin position="598"/>
        <end position="612"/>
    </location>
</feature>
<evidence type="ECO:0000256" key="17">
    <source>
        <dbReference type="SAM" id="MobiDB-lite"/>
    </source>
</evidence>
<dbReference type="GO" id="GO:0006094">
    <property type="term" value="P:gluconeogenesis"/>
    <property type="evidence" value="ECO:0007669"/>
    <property type="project" value="TreeGrafter"/>
</dbReference>
<evidence type="ECO:0000313" key="20">
    <source>
        <dbReference type="EMBL" id="SYW80609.1"/>
    </source>
</evidence>
<comment type="pathway">
    <text evidence="12">Carbohydrate biosynthesis.</text>
</comment>
<evidence type="ECO:0000259" key="19">
    <source>
        <dbReference type="Pfam" id="PF18913"/>
    </source>
</evidence>
<evidence type="ECO:0000256" key="4">
    <source>
        <dbReference type="ARBA" id="ARBA00010941"/>
    </source>
</evidence>
<dbReference type="PIRSF" id="PIRSF000904">
    <property type="entry name" value="FBPtase_SBPase"/>
    <property type="match status" value="1"/>
</dbReference>
<evidence type="ECO:0000256" key="10">
    <source>
        <dbReference type="ARBA" id="ARBA00022842"/>
    </source>
</evidence>
<dbReference type="Gene3D" id="3.30.540.10">
    <property type="entry name" value="Fructose-1,6-Bisphosphatase, subunit A, domain 1"/>
    <property type="match status" value="1"/>
</dbReference>
<dbReference type="Pfam" id="PF18913">
    <property type="entry name" value="FBPase_C"/>
    <property type="match status" value="1"/>
</dbReference>
<dbReference type="InterPro" id="IPR028343">
    <property type="entry name" value="FBPtase"/>
</dbReference>
<dbReference type="EC" id="3.1.3.11" evidence="6"/>
<dbReference type="NCBIfam" id="NF006779">
    <property type="entry name" value="PRK09293.1-3"/>
    <property type="match status" value="1"/>
</dbReference>
<keyword evidence="8" id="KW-0479">Metal-binding</keyword>
<dbReference type="GO" id="GO:0006000">
    <property type="term" value="P:fructose metabolic process"/>
    <property type="evidence" value="ECO:0007669"/>
    <property type="project" value="TreeGrafter"/>
</dbReference>
<dbReference type="InterPro" id="IPR033391">
    <property type="entry name" value="FBPase_N"/>
</dbReference>
<feature type="domain" description="Fructose-1-6-bisphosphatase class I N-terminal" evidence="18">
    <location>
        <begin position="14"/>
        <end position="213"/>
    </location>
</feature>
<keyword evidence="10" id="KW-0460">Magnesium</keyword>
<keyword evidence="11 16" id="KW-0119">Carbohydrate metabolism</keyword>
<dbReference type="GO" id="GO:0005986">
    <property type="term" value="P:sucrose biosynthetic process"/>
    <property type="evidence" value="ECO:0007669"/>
    <property type="project" value="TreeGrafter"/>
</dbReference>
<evidence type="ECO:0000256" key="16">
    <source>
        <dbReference type="RuleBase" id="RU000508"/>
    </source>
</evidence>
<comment type="catalytic activity">
    <reaction evidence="1">
        <text>beta-D-fructose 1,6-bisphosphate + H2O = beta-D-fructose 6-phosphate + phosphate</text>
        <dbReference type="Rhea" id="RHEA:11064"/>
        <dbReference type="ChEBI" id="CHEBI:15377"/>
        <dbReference type="ChEBI" id="CHEBI:32966"/>
        <dbReference type="ChEBI" id="CHEBI:43474"/>
        <dbReference type="ChEBI" id="CHEBI:57634"/>
        <dbReference type="EC" id="3.1.3.11"/>
    </reaction>
</comment>
<sequence length="716" mass="77774">MGADDYSPPSTDIITLTRHVLTEGFKLRQTSAASGDLTILLSSLQTTCKFIESNVRKASLINLIGAAGNTNVQGEDQKKLDVLSNEIMINALRASGKAAVLVSEEDDEAIFVGEKQEGVTFESTKGKYCVVFDPLDGSSNIDAGVNIGTIFGIYLVRDGSKGTLEDVLRPGREMVAAGYCMYGSSANLVLTTGNGVNGYTLDNQIGEFILTHPNIRLPSRGKIYSINEGNSMYYHEPVLKYLDSIKFPKGEGAKPYSARYIGSMVADVHRTLLYGGIFGYPDDKKSKAGKLRMLYEAFPMAFLTEQAGGLATTGTERILDIQPTSIHQRCPVFLGSKEDVEDLSTESEDLPSIELPLPDPTVFDLFVEYFYLGDFTRLTSAMENGKVRWESVMLNARHLGLDGGLKTKLGGWWRLRSGRPTISSRAGHRGSLPAKSLVGALRTAASNMEDGEEKRRVGGRARAYTTGCKQDDPRKRERRVSRSAAMTPIRAFASGMPLPPPPIPGDTSPISTRKRTRSPGHGSYRSYTSSPYSPSSKQPPTSTSTPNTPLVSYDTSPVASHLTTDHSYYHSEKHNALSEKQEYKEQKPPSAVEHEEYGDLDLEEGDEEEELETMPRVQDGGGALKSSLKQTGAGGGSGIGGKKKARFGGGEIWDDSVDDFGGASSSVGGNARRREDLFSIDDDDEDDEDEGRKTKANANTAPLSTGDEDVWKQADK</sequence>
<dbReference type="Pfam" id="PF00316">
    <property type="entry name" value="FBPase"/>
    <property type="match status" value="1"/>
</dbReference>
<dbReference type="NCBIfam" id="NF006778">
    <property type="entry name" value="PRK09293.1-1"/>
    <property type="match status" value="1"/>
</dbReference>
<dbReference type="SUPFAM" id="SSF56655">
    <property type="entry name" value="Carbohydrate phosphatase"/>
    <property type="match status" value="1"/>
</dbReference>
<evidence type="ECO:0000256" key="15">
    <source>
        <dbReference type="ARBA" id="ARBA00070480"/>
    </source>
</evidence>
<evidence type="ECO:0000256" key="12">
    <source>
        <dbReference type="ARBA" id="ARBA00024331"/>
    </source>
</evidence>
<dbReference type="GO" id="GO:0005829">
    <property type="term" value="C:cytosol"/>
    <property type="evidence" value="ECO:0007669"/>
    <property type="project" value="TreeGrafter"/>
</dbReference>
<comment type="subunit">
    <text evidence="5">Homotetramer.</text>
</comment>
<evidence type="ECO:0000256" key="6">
    <source>
        <dbReference type="ARBA" id="ARBA00013093"/>
    </source>
</evidence>
<dbReference type="PIRSF" id="PIRSF500210">
    <property type="entry name" value="FBPtase"/>
    <property type="match status" value="1"/>
</dbReference>
<dbReference type="FunFam" id="3.40.190.80:FF:000001">
    <property type="entry name" value="Fructose-1,6-bisphosphatase class 1"/>
    <property type="match status" value="1"/>
</dbReference>
<dbReference type="EMBL" id="ULHB01000080">
    <property type="protein sequence ID" value="SYW80609.1"/>
    <property type="molecule type" value="Genomic_DNA"/>
</dbReference>
<gene>
    <name evidence="20" type="ORF">UBRO2_03877</name>
</gene>
<protein>
    <recommendedName>
        <fullName evidence="15">Fructose-1,6-bisphosphatase</fullName>
        <ecNumber evidence="6">3.1.3.11</ecNumber>
    </recommendedName>
    <alternativeName>
        <fullName evidence="13">D-fructose-1,6-bisphosphate 1-phosphohydrolase</fullName>
    </alternativeName>
    <alternativeName>
        <fullName evidence="14">Fructose-1,6-bisphosphatase, cytosolic</fullName>
    </alternativeName>
</protein>
<evidence type="ECO:0000313" key="21">
    <source>
        <dbReference type="Proteomes" id="UP000658997"/>
    </source>
</evidence>
<evidence type="ECO:0000256" key="2">
    <source>
        <dbReference type="ARBA" id="ARBA00001946"/>
    </source>
</evidence>
<evidence type="ECO:0000256" key="7">
    <source>
        <dbReference type="ARBA" id="ARBA00022490"/>
    </source>
</evidence>
<dbReference type="GO" id="GO:0006002">
    <property type="term" value="P:fructose 6-phosphate metabolic process"/>
    <property type="evidence" value="ECO:0007669"/>
    <property type="project" value="TreeGrafter"/>
</dbReference>
<dbReference type="GO" id="GO:0042132">
    <property type="term" value="F:fructose 1,6-bisphosphate 1-phosphatase activity"/>
    <property type="evidence" value="ECO:0007669"/>
    <property type="project" value="UniProtKB-EC"/>
</dbReference>
<dbReference type="PANTHER" id="PTHR11556">
    <property type="entry name" value="FRUCTOSE-1,6-BISPHOSPHATASE-RELATED"/>
    <property type="match status" value="1"/>
</dbReference>
<evidence type="ECO:0000256" key="11">
    <source>
        <dbReference type="ARBA" id="ARBA00023277"/>
    </source>
</evidence>
<name>A0A8H8QNV9_9BASI</name>
<dbReference type="InterPro" id="IPR000146">
    <property type="entry name" value="FBPase_class-1"/>
</dbReference>
<evidence type="ECO:0000256" key="1">
    <source>
        <dbReference type="ARBA" id="ARBA00001273"/>
    </source>
</evidence>
<evidence type="ECO:0000256" key="5">
    <source>
        <dbReference type="ARBA" id="ARBA00011881"/>
    </source>
</evidence>
<feature type="compositionally biased region" description="Acidic residues" evidence="17">
    <location>
        <begin position="678"/>
        <end position="689"/>
    </location>
</feature>
<comment type="similarity">
    <text evidence="4 16">Belongs to the FBPase class 1 family.</text>
</comment>
<dbReference type="AlphaFoldDB" id="A0A8H8QNV9"/>
<keyword evidence="7" id="KW-0963">Cytoplasm</keyword>
<comment type="cofactor">
    <cofactor evidence="2">
        <name>Mg(2+)</name>
        <dbReference type="ChEBI" id="CHEBI:18420"/>
    </cofactor>
</comment>
<dbReference type="HAMAP" id="MF_01855">
    <property type="entry name" value="FBPase_class1"/>
    <property type="match status" value="1"/>
</dbReference>
<dbReference type="GO" id="GO:0046872">
    <property type="term" value="F:metal ion binding"/>
    <property type="evidence" value="ECO:0007669"/>
    <property type="project" value="UniProtKB-KW"/>
</dbReference>
<evidence type="ECO:0000256" key="8">
    <source>
        <dbReference type="ARBA" id="ARBA00022723"/>
    </source>
</evidence>
<dbReference type="PRINTS" id="PR00115">
    <property type="entry name" value="F16BPHPHTASE"/>
</dbReference>
<dbReference type="PANTHER" id="PTHR11556:SF1">
    <property type="entry name" value="FRUCTOSE-BISPHOSPHATASE"/>
    <property type="match status" value="1"/>
</dbReference>
<dbReference type="PROSITE" id="PS00124">
    <property type="entry name" value="FBPASE"/>
    <property type="match status" value="1"/>
</dbReference>
<feature type="compositionally biased region" description="Low complexity" evidence="17">
    <location>
        <begin position="523"/>
        <end position="549"/>
    </location>
</feature>
<proteinExistence type="inferred from homology"/>
<feature type="region of interest" description="Disordered" evidence="17">
    <location>
        <begin position="444"/>
        <end position="556"/>
    </location>
</feature>
<dbReference type="InterPro" id="IPR044015">
    <property type="entry name" value="FBPase_C_dom"/>
</dbReference>
<dbReference type="Gene3D" id="3.40.190.80">
    <property type="match status" value="1"/>
</dbReference>
<reference evidence="20" key="1">
    <citation type="submission" date="2018-08" db="EMBL/GenBank/DDBJ databases">
        <authorList>
            <person name="Guldener U."/>
        </authorList>
    </citation>
    <scope>NUCLEOTIDE SEQUENCE</scope>
    <source>
        <strain evidence="20">UB2</strain>
    </source>
</reference>
<keyword evidence="21" id="KW-1185">Reference proteome</keyword>
<dbReference type="CDD" id="cd00354">
    <property type="entry name" value="FBPase"/>
    <property type="match status" value="1"/>
</dbReference>
<comment type="caution">
    <text evidence="20">The sequence shown here is derived from an EMBL/GenBank/DDBJ whole genome shotgun (WGS) entry which is preliminary data.</text>
</comment>
<dbReference type="GO" id="GO:0030388">
    <property type="term" value="P:fructose 1,6-bisphosphate metabolic process"/>
    <property type="evidence" value="ECO:0007669"/>
    <property type="project" value="TreeGrafter"/>
</dbReference>
<dbReference type="FunFam" id="3.30.540.10:FF:000008">
    <property type="entry name" value="Fructose-1,6-bisphosphatase, cytosolic"/>
    <property type="match status" value="1"/>
</dbReference>
<accession>A0A8H8QNV9</accession>
<evidence type="ECO:0000256" key="3">
    <source>
        <dbReference type="ARBA" id="ARBA00004496"/>
    </source>
</evidence>